<dbReference type="Proteomes" id="UP001318860">
    <property type="component" value="Unassembled WGS sequence"/>
</dbReference>
<dbReference type="PANTHER" id="PTHR13318">
    <property type="entry name" value="PARTNER OF PAIRED, ISOFORM B-RELATED"/>
    <property type="match status" value="1"/>
</dbReference>
<comment type="caution">
    <text evidence="2">The sequence shown here is derived from an EMBL/GenBank/DDBJ whole genome shotgun (WGS) entry which is preliminary data.</text>
</comment>
<dbReference type="Pfam" id="PF25372">
    <property type="entry name" value="DUF7885"/>
    <property type="match status" value="1"/>
</dbReference>
<keyword evidence="3" id="KW-1185">Reference proteome</keyword>
<feature type="domain" description="F-box/LRR-repeat protein 15-like leucin rich repeat" evidence="1">
    <location>
        <begin position="26"/>
        <end position="161"/>
    </location>
</feature>
<dbReference type="Gene3D" id="3.80.10.10">
    <property type="entry name" value="Ribonuclease Inhibitor"/>
    <property type="match status" value="2"/>
</dbReference>
<dbReference type="SMART" id="SM00367">
    <property type="entry name" value="LRR_CC"/>
    <property type="match status" value="6"/>
</dbReference>
<evidence type="ECO:0000313" key="3">
    <source>
        <dbReference type="Proteomes" id="UP001318860"/>
    </source>
</evidence>
<reference evidence="2 3" key="1">
    <citation type="journal article" date="2021" name="Comput. Struct. Biotechnol. J.">
        <title>De novo genome assembly of the potent medicinal plant Rehmannia glutinosa using nanopore technology.</title>
        <authorList>
            <person name="Ma L."/>
            <person name="Dong C."/>
            <person name="Song C."/>
            <person name="Wang X."/>
            <person name="Zheng X."/>
            <person name="Niu Y."/>
            <person name="Chen S."/>
            <person name="Feng W."/>
        </authorList>
    </citation>
    <scope>NUCLEOTIDE SEQUENCE [LARGE SCALE GENOMIC DNA]</scope>
    <source>
        <strain evidence="2">DH-2019</strain>
    </source>
</reference>
<protein>
    <recommendedName>
        <fullName evidence="1">F-box/LRR-repeat protein 15-like leucin rich repeat domain-containing protein</fullName>
    </recommendedName>
</protein>
<sequence length="248" mass="27248">MNNLVLSLVPKFTKLQFLILRQDTPKLQDDAVEKIASHCHDLQELDLSKSFSLTDRSLYAVAHGCPNLVKFNISGCSAFSDTALGYLAGFCRKLKILNLCGCVRAASDRALKAIGYNCDKLQYLNLGWCDRVGDEGVKSLAYGCPDLRALDLCGCVLITERNRTGQQLPSPEVPWSILLPEYHRPSYVLTGTESSEEQARGVGPVKNHYEDEGLTNLNISQCTALTPPAVQAVCDSFLLFIRVPVAIP</sequence>
<dbReference type="EMBL" id="JABTTQ020001476">
    <property type="protein sequence ID" value="KAK6131078.1"/>
    <property type="molecule type" value="Genomic_DNA"/>
</dbReference>
<dbReference type="InterPro" id="IPR057207">
    <property type="entry name" value="FBXL15_LRR"/>
</dbReference>
<dbReference type="InterPro" id="IPR006553">
    <property type="entry name" value="Leu-rich_rpt_Cys-con_subtyp"/>
</dbReference>
<evidence type="ECO:0000313" key="2">
    <source>
        <dbReference type="EMBL" id="KAK6131078.1"/>
    </source>
</evidence>
<evidence type="ECO:0000259" key="1">
    <source>
        <dbReference type="Pfam" id="PF25372"/>
    </source>
</evidence>
<organism evidence="2 3">
    <name type="scientific">Rehmannia glutinosa</name>
    <name type="common">Chinese foxglove</name>
    <dbReference type="NCBI Taxonomy" id="99300"/>
    <lineage>
        <taxon>Eukaryota</taxon>
        <taxon>Viridiplantae</taxon>
        <taxon>Streptophyta</taxon>
        <taxon>Embryophyta</taxon>
        <taxon>Tracheophyta</taxon>
        <taxon>Spermatophyta</taxon>
        <taxon>Magnoliopsida</taxon>
        <taxon>eudicotyledons</taxon>
        <taxon>Gunneridae</taxon>
        <taxon>Pentapetalae</taxon>
        <taxon>asterids</taxon>
        <taxon>lamiids</taxon>
        <taxon>Lamiales</taxon>
        <taxon>Orobanchaceae</taxon>
        <taxon>Rehmannieae</taxon>
        <taxon>Rehmannia</taxon>
    </lineage>
</organism>
<gene>
    <name evidence="2" type="ORF">DH2020_035180</name>
</gene>
<dbReference type="InterPro" id="IPR032675">
    <property type="entry name" value="LRR_dom_sf"/>
</dbReference>
<dbReference type="PANTHER" id="PTHR13318:SF258">
    <property type="entry name" value="F-BOX PROTEIN SKP2A"/>
    <property type="match status" value="1"/>
</dbReference>
<dbReference type="SUPFAM" id="SSF52047">
    <property type="entry name" value="RNI-like"/>
    <property type="match status" value="1"/>
</dbReference>
<proteinExistence type="predicted"/>
<accession>A0ABR0V778</accession>
<name>A0ABR0V778_REHGL</name>